<protein>
    <submittedName>
        <fullName evidence="2">Uncharacterized protein</fullName>
    </submittedName>
</protein>
<reference evidence="2" key="1">
    <citation type="submission" date="2006-10" db="EMBL/GenBank/DDBJ databases">
        <authorList>
            <person name="Amadeo P."/>
            <person name="Zhao Q."/>
            <person name="Wortman J."/>
            <person name="Fraser-Liggett C."/>
            <person name="Carlton J."/>
        </authorList>
    </citation>
    <scope>NUCLEOTIDE SEQUENCE</scope>
    <source>
        <strain evidence="2">G3</strain>
    </source>
</reference>
<organism evidence="2 3">
    <name type="scientific">Trichomonas vaginalis (strain ATCC PRA-98 / G3)</name>
    <dbReference type="NCBI Taxonomy" id="412133"/>
    <lineage>
        <taxon>Eukaryota</taxon>
        <taxon>Metamonada</taxon>
        <taxon>Parabasalia</taxon>
        <taxon>Trichomonadida</taxon>
        <taxon>Trichomonadidae</taxon>
        <taxon>Trichomonas</taxon>
    </lineage>
</organism>
<sequence length="211" mass="23473">MTIDPSAFDYADISLKVEKDNPYFTISGNCLIERNSGNLILTFGNLPKVYTIPKEVKKIGGTSIRAWTDAAQVNSISFYNTNLGAPVIKIPDSVISIDKQAFLPDVFLYTVCYDGFVYSPEVEDVAQPLLTNAYVTDKYPYHKLLGLTSVKSCSTKLPREYRARHIIGLSIPEIVLIVLVVLLIIILIVSIILIRMKLPKAGDKTIFQSIN</sequence>
<keyword evidence="3" id="KW-1185">Reference proteome</keyword>
<dbReference type="SMR" id="A2D9Y2"/>
<evidence type="ECO:0000256" key="1">
    <source>
        <dbReference type="SAM" id="Phobius"/>
    </source>
</evidence>
<dbReference type="KEGG" id="tva:5468182"/>
<keyword evidence="1" id="KW-0812">Transmembrane</keyword>
<dbReference type="InParanoid" id="A2D9Y2"/>
<name>A2D9Y2_TRIV3</name>
<dbReference type="RefSeq" id="XP_001583616.1">
    <property type="nucleotide sequence ID" value="XM_001583566.1"/>
</dbReference>
<dbReference type="EMBL" id="DS113182">
    <property type="protein sequence ID" value="EAY22630.1"/>
    <property type="molecule type" value="Genomic_DNA"/>
</dbReference>
<gene>
    <name evidence="2" type="ORF">TVAG_475580</name>
</gene>
<dbReference type="Gene3D" id="3.80.10.10">
    <property type="entry name" value="Ribonuclease Inhibitor"/>
    <property type="match status" value="1"/>
</dbReference>
<proteinExistence type="predicted"/>
<dbReference type="Proteomes" id="UP000001542">
    <property type="component" value="Unassembled WGS sequence"/>
</dbReference>
<evidence type="ECO:0000313" key="3">
    <source>
        <dbReference type="Proteomes" id="UP000001542"/>
    </source>
</evidence>
<keyword evidence="1" id="KW-1133">Transmembrane helix</keyword>
<dbReference type="VEuPathDB" id="TrichDB:TVAGG3_0265530"/>
<evidence type="ECO:0000313" key="2">
    <source>
        <dbReference type="EMBL" id="EAY22630.1"/>
    </source>
</evidence>
<dbReference type="InterPro" id="IPR032675">
    <property type="entry name" value="LRR_dom_sf"/>
</dbReference>
<reference evidence="2" key="2">
    <citation type="journal article" date="2007" name="Science">
        <title>Draft genome sequence of the sexually transmitted pathogen Trichomonas vaginalis.</title>
        <authorList>
            <person name="Carlton J.M."/>
            <person name="Hirt R.P."/>
            <person name="Silva J.C."/>
            <person name="Delcher A.L."/>
            <person name="Schatz M."/>
            <person name="Zhao Q."/>
            <person name="Wortman J.R."/>
            <person name="Bidwell S.L."/>
            <person name="Alsmark U.C.M."/>
            <person name="Besteiro S."/>
            <person name="Sicheritz-Ponten T."/>
            <person name="Noel C.J."/>
            <person name="Dacks J.B."/>
            <person name="Foster P.G."/>
            <person name="Simillion C."/>
            <person name="Van de Peer Y."/>
            <person name="Miranda-Saavedra D."/>
            <person name="Barton G.J."/>
            <person name="Westrop G.D."/>
            <person name="Mueller S."/>
            <person name="Dessi D."/>
            <person name="Fiori P.L."/>
            <person name="Ren Q."/>
            <person name="Paulsen I."/>
            <person name="Zhang H."/>
            <person name="Bastida-Corcuera F.D."/>
            <person name="Simoes-Barbosa A."/>
            <person name="Brown M.T."/>
            <person name="Hayes R.D."/>
            <person name="Mukherjee M."/>
            <person name="Okumura C.Y."/>
            <person name="Schneider R."/>
            <person name="Smith A.J."/>
            <person name="Vanacova S."/>
            <person name="Villalvazo M."/>
            <person name="Haas B.J."/>
            <person name="Pertea M."/>
            <person name="Feldblyum T.V."/>
            <person name="Utterback T.R."/>
            <person name="Shu C.L."/>
            <person name="Osoegawa K."/>
            <person name="de Jong P.J."/>
            <person name="Hrdy I."/>
            <person name="Horvathova L."/>
            <person name="Zubacova Z."/>
            <person name="Dolezal P."/>
            <person name="Malik S.B."/>
            <person name="Logsdon J.M. Jr."/>
            <person name="Henze K."/>
            <person name="Gupta A."/>
            <person name="Wang C.C."/>
            <person name="Dunne R.L."/>
            <person name="Upcroft J.A."/>
            <person name="Upcroft P."/>
            <person name="White O."/>
            <person name="Salzberg S.L."/>
            <person name="Tang P."/>
            <person name="Chiu C.-H."/>
            <person name="Lee Y.-S."/>
            <person name="Embley T.M."/>
            <person name="Coombs G.H."/>
            <person name="Mottram J.C."/>
            <person name="Tachezy J."/>
            <person name="Fraser-Liggett C.M."/>
            <person name="Johnson P.J."/>
        </authorList>
    </citation>
    <scope>NUCLEOTIDE SEQUENCE [LARGE SCALE GENOMIC DNA]</scope>
    <source>
        <strain evidence="2">G3</strain>
    </source>
</reference>
<dbReference type="AlphaFoldDB" id="A2D9Y2"/>
<accession>A2D9Y2</accession>
<dbReference type="VEuPathDB" id="TrichDB:TVAG_475580"/>
<keyword evidence="1" id="KW-0472">Membrane</keyword>
<feature type="transmembrane region" description="Helical" evidence="1">
    <location>
        <begin position="174"/>
        <end position="194"/>
    </location>
</feature>